<dbReference type="EMBL" id="VCHE01000097">
    <property type="protein sequence ID" value="KAB2571625.1"/>
    <property type="molecule type" value="Genomic_DNA"/>
</dbReference>
<reference evidence="3 4" key="1">
    <citation type="journal article" date="2019" name="Sci. Rep.">
        <title>A multi-omics analysis of the grapevine pathogen Lasiodiplodia theobromae reveals that temperature affects the expression of virulence- and pathogenicity-related genes.</title>
        <authorList>
            <person name="Felix C."/>
            <person name="Meneses R."/>
            <person name="Goncalves M.F.M."/>
            <person name="Tilleman L."/>
            <person name="Duarte A.S."/>
            <person name="Jorrin-Novo J.V."/>
            <person name="Van de Peer Y."/>
            <person name="Deforce D."/>
            <person name="Van Nieuwerburgh F."/>
            <person name="Esteves A.C."/>
            <person name="Alves A."/>
        </authorList>
    </citation>
    <scope>NUCLEOTIDE SEQUENCE [LARGE SCALE GENOMIC DNA]</scope>
    <source>
        <strain evidence="3 4">LA-SOL3</strain>
    </source>
</reference>
<dbReference type="AlphaFoldDB" id="A0A5N5D1Q8"/>
<evidence type="ECO:0000313" key="3">
    <source>
        <dbReference type="EMBL" id="KAB2571625.1"/>
    </source>
</evidence>
<dbReference type="Pfam" id="PF03583">
    <property type="entry name" value="LIP"/>
    <property type="match status" value="1"/>
</dbReference>
<evidence type="ECO:0000313" key="4">
    <source>
        <dbReference type="Proteomes" id="UP000325902"/>
    </source>
</evidence>
<comment type="caution">
    <text evidence="3">The sequence shown here is derived from an EMBL/GenBank/DDBJ whole genome shotgun (WGS) entry which is preliminary data.</text>
</comment>
<dbReference type="PANTHER" id="PTHR34853">
    <property type="match status" value="1"/>
</dbReference>
<organism evidence="3 4">
    <name type="scientific">Lasiodiplodia theobromae</name>
    <dbReference type="NCBI Taxonomy" id="45133"/>
    <lineage>
        <taxon>Eukaryota</taxon>
        <taxon>Fungi</taxon>
        <taxon>Dikarya</taxon>
        <taxon>Ascomycota</taxon>
        <taxon>Pezizomycotina</taxon>
        <taxon>Dothideomycetes</taxon>
        <taxon>Dothideomycetes incertae sedis</taxon>
        <taxon>Botryosphaeriales</taxon>
        <taxon>Botryosphaeriaceae</taxon>
        <taxon>Lasiodiplodia</taxon>
    </lineage>
</organism>
<protein>
    <submittedName>
        <fullName evidence="3">Lipase A</fullName>
    </submittedName>
</protein>
<keyword evidence="4" id="KW-1185">Reference proteome</keyword>
<dbReference type="PIRSF" id="PIRSF029171">
    <property type="entry name" value="Esterase_LipA"/>
    <property type="match status" value="1"/>
</dbReference>
<evidence type="ECO:0000256" key="2">
    <source>
        <dbReference type="SAM" id="SignalP"/>
    </source>
</evidence>
<dbReference type="GO" id="GO:0004806">
    <property type="term" value="F:triacylglycerol lipase activity"/>
    <property type="evidence" value="ECO:0007669"/>
    <property type="project" value="InterPro"/>
</dbReference>
<keyword evidence="1" id="KW-0378">Hydrolase</keyword>
<dbReference type="Gene3D" id="1.10.260.130">
    <property type="match status" value="1"/>
</dbReference>
<dbReference type="Proteomes" id="UP000325902">
    <property type="component" value="Unassembled WGS sequence"/>
</dbReference>
<accession>A0A5N5D1Q8</accession>
<dbReference type="GO" id="GO:0016042">
    <property type="term" value="P:lipid catabolic process"/>
    <property type="evidence" value="ECO:0007669"/>
    <property type="project" value="InterPro"/>
</dbReference>
<feature type="signal peptide" evidence="2">
    <location>
        <begin position="1"/>
        <end position="15"/>
    </location>
</feature>
<dbReference type="InterPro" id="IPR029058">
    <property type="entry name" value="AB_hydrolase_fold"/>
</dbReference>
<dbReference type="Gene3D" id="3.40.50.1820">
    <property type="entry name" value="alpha/beta hydrolase"/>
    <property type="match status" value="1"/>
</dbReference>
<evidence type="ECO:0000256" key="1">
    <source>
        <dbReference type="ARBA" id="ARBA00022801"/>
    </source>
</evidence>
<feature type="chain" id="PRO_5024834756" evidence="2">
    <location>
        <begin position="16"/>
        <end position="466"/>
    </location>
</feature>
<keyword evidence="2" id="KW-0732">Signal</keyword>
<dbReference type="PANTHER" id="PTHR34853:SF5">
    <property type="entry name" value="LIP-DOMAIN-CONTAINING PROTEIN-RELATED"/>
    <property type="match status" value="1"/>
</dbReference>
<dbReference type="InterPro" id="IPR005152">
    <property type="entry name" value="Lipase_secreted"/>
</dbReference>
<dbReference type="SUPFAM" id="SSF53474">
    <property type="entry name" value="alpha/beta-Hydrolases"/>
    <property type="match status" value="1"/>
</dbReference>
<gene>
    <name evidence="3" type="ORF">DBV05_g9742</name>
</gene>
<name>A0A5N5D1Q8_9PEZI</name>
<sequence length="466" mass="48732">MFVSVLLCFLLGTLAASAPLQSVRAAAPQPPSQDPWYEQPANISDYVPGAIIRSRQVANQLEPFLPLPVSVSVESVHQYLFRTTDSLGNAVAAASTLIKPYNANPEKLLSYQTAYDSSNPDCSPSYTLQSGSAPGGLGGIVDQNSTLSIDTPFIAASLNQGWYVSIPDYEGLQAHFVAGLISGYATLDSIRAALSAGPTDAGLSTSPRYAMWGYSGGSLASEWAAELQPSYAPELDLAGTALGGLIANVTSVAVTINKTPFAGLGFSGIIGLSKAYPALADFLDERLIPEKKAEFFSRGGGCLVGNTVAGAGQDLFSYFINGTEEQEGILQEPAVASVLAVAGQMGRHGVPTMPLYVYKAVGDEVSPAVDSDLVIQQFCSENSGEVTIEYYRNTFGEHATELILGSANALGWIKNRLDGVAVTGEGTCKVQDVFISAVTQIDTVALIGLELVALLQTLLGGVLGGL</sequence>
<proteinExistence type="predicted"/>
<dbReference type="OrthoDB" id="2373480at2759"/>